<protein>
    <submittedName>
        <fullName evidence="2">Uncharacterized protein</fullName>
    </submittedName>
</protein>
<evidence type="ECO:0000313" key="2">
    <source>
        <dbReference type="EMBL" id="KKK48228.1"/>
    </source>
</evidence>
<dbReference type="EMBL" id="LAZR01069173">
    <property type="protein sequence ID" value="KKK48228.1"/>
    <property type="molecule type" value="Genomic_DNA"/>
</dbReference>
<proteinExistence type="predicted"/>
<evidence type="ECO:0000256" key="1">
    <source>
        <dbReference type="SAM" id="MobiDB-lite"/>
    </source>
</evidence>
<comment type="caution">
    <text evidence="2">The sequence shown here is derived from an EMBL/GenBank/DDBJ whole genome shotgun (WGS) entry which is preliminary data.</text>
</comment>
<name>A0A0F8VV47_9ZZZZ</name>
<gene>
    <name evidence="2" type="ORF">LCGC14_3147250</name>
</gene>
<sequence>MPITVTDQEKAELASAGTLLRPLAGADGAVSTVFHNPKTGQEFVNLPLDPYHLGRHLRRGLVMGPASPELRAKWEAGEAERQAANDALMAEHLGKSPVEETPRFNDAVEAAATQVLEKLGIDLPTEAEKVAPAPVPEETEPEYDVQLPLSVSTDAPPESETKRVVSQASRPDLHLVE</sequence>
<organism evidence="2">
    <name type="scientific">marine sediment metagenome</name>
    <dbReference type="NCBI Taxonomy" id="412755"/>
    <lineage>
        <taxon>unclassified sequences</taxon>
        <taxon>metagenomes</taxon>
        <taxon>ecological metagenomes</taxon>
    </lineage>
</organism>
<reference evidence="2" key="1">
    <citation type="journal article" date="2015" name="Nature">
        <title>Complex archaea that bridge the gap between prokaryotes and eukaryotes.</title>
        <authorList>
            <person name="Spang A."/>
            <person name="Saw J.H."/>
            <person name="Jorgensen S.L."/>
            <person name="Zaremba-Niedzwiedzka K."/>
            <person name="Martijn J."/>
            <person name="Lind A.E."/>
            <person name="van Eijk R."/>
            <person name="Schleper C."/>
            <person name="Guy L."/>
            <person name="Ettema T.J."/>
        </authorList>
    </citation>
    <scope>NUCLEOTIDE SEQUENCE</scope>
</reference>
<accession>A0A0F8VV47</accession>
<dbReference type="AlphaFoldDB" id="A0A0F8VV47"/>
<feature type="region of interest" description="Disordered" evidence="1">
    <location>
        <begin position="125"/>
        <end position="177"/>
    </location>
</feature>